<dbReference type="EMBL" id="AUYB01000013">
    <property type="protein sequence ID" value="KZN47477.1"/>
    <property type="molecule type" value="Genomic_DNA"/>
</dbReference>
<dbReference type="GO" id="GO:0003700">
    <property type="term" value="F:DNA-binding transcription factor activity"/>
    <property type="evidence" value="ECO:0007669"/>
    <property type="project" value="InterPro"/>
</dbReference>
<dbReference type="InterPro" id="IPR000835">
    <property type="entry name" value="HTH_MarR-typ"/>
</dbReference>
<dbReference type="SMART" id="SM00347">
    <property type="entry name" value="HTH_MARR"/>
    <property type="match status" value="1"/>
</dbReference>
<dbReference type="SUPFAM" id="SSF46785">
    <property type="entry name" value="Winged helix' DNA-binding domain"/>
    <property type="match status" value="1"/>
</dbReference>
<dbReference type="PANTHER" id="PTHR33164">
    <property type="entry name" value="TRANSCRIPTIONAL REGULATOR, MARR FAMILY"/>
    <property type="match status" value="1"/>
</dbReference>
<accession>A0A167CBZ0</accession>
<evidence type="ECO:0000256" key="2">
    <source>
        <dbReference type="ARBA" id="ARBA00023125"/>
    </source>
</evidence>
<keyword evidence="3" id="KW-0804">Transcription</keyword>
<evidence type="ECO:0000313" key="5">
    <source>
        <dbReference type="EMBL" id="KZN47477.1"/>
    </source>
</evidence>
<comment type="caution">
    <text evidence="5">The sequence shown here is derived from an EMBL/GenBank/DDBJ whole genome shotgun (WGS) entry which is preliminary data.</text>
</comment>
<evidence type="ECO:0000256" key="3">
    <source>
        <dbReference type="ARBA" id="ARBA00023163"/>
    </source>
</evidence>
<dbReference type="InterPro" id="IPR023187">
    <property type="entry name" value="Tscrpt_reg_MarR-type_CS"/>
</dbReference>
<organism evidence="5 6">
    <name type="scientific">Pseudoalteromonas luteoviolacea DSM 6061</name>
    <dbReference type="NCBI Taxonomy" id="1365250"/>
    <lineage>
        <taxon>Bacteria</taxon>
        <taxon>Pseudomonadati</taxon>
        <taxon>Pseudomonadota</taxon>
        <taxon>Gammaproteobacteria</taxon>
        <taxon>Alteromonadales</taxon>
        <taxon>Pseudoalteromonadaceae</taxon>
        <taxon>Pseudoalteromonas</taxon>
    </lineage>
</organism>
<dbReference type="Proteomes" id="UP000076643">
    <property type="component" value="Unassembled WGS sequence"/>
</dbReference>
<protein>
    <submittedName>
        <fullName evidence="5">MarR family transcriptional regulator</fullName>
    </submittedName>
</protein>
<evidence type="ECO:0000256" key="1">
    <source>
        <dbReference type="ARBA" id="ARBA00023015"/>
    </source>
</evidence>
<dbReference type="Pfam" id="PF01047">
    <property type="entry name" value="MarR"/>
    <property type="match status" value="1"/>
</dbReference>
<dbReference type="InterPro" id="IPR036390">
    <property type="entry name" value="WH_DNA-bd_sf"/>
</dbReference>
<dbReference type="PRINTS" id="PR00598">
    <property type="entry name" value="HTHMARR"/>
</dbReference>
<evidence type="ECO:0000313" key="6">
    <source>
        <dbReference type="Proteomes" id="UP000076643"/>
    </source>
</evidence>
<dbReference type="PROSITE" id="PS50995">
    <property type="entry name" value="HTH_MARR_2"/>
    <property type="match status" value="1"/>
</dbReference>
<gene>
    <name evidence="5" type="ORF">N475_06260</name>
</gene>
<dbReference type="STRING" id="43657.S4054249_03750"/>
<keyword evidence="1" id="KW-0805">Transcription regulation</keyword>
<dbReference type="PATRIC" id="fig|1365250.3.peg.132"/>
<dbReference type="InterPro" id="IPR039422">
    <property type="entry name" value="MarR/SlyA-like"/>
</dbReference>
<keyword evidence="2" id="KW-0238">DNA-binding</keyword>
<name>A0A167CBZ0_9GAMM</name>
<dbReference type="InterPro" id="IPR036388">
    <property type="entry name" value="WH-like_DNA-bd_sf"/>
</dbReference>
<dbReference type="GO" id="GO:0003677">
    <property type="term" value="F:DNA binding"/>
    <property type="evidence" value="ECO:0007669"/>
    <property type="project" value="UniProtKB-KW"/>
</dbReference>
<dbReference type="GO" id="GO:0006950">
    <property type="term" value="P:response to stress"/>
    <property type="evidence" value="ECO:0007669"/>
    <property type="project" value="TreeGrafter"/>
</dbReference>
<feature type="domain" description="HTH marR-type" evidence="4">
    <location>
        <begin position="19"/>
        <end position="151"/>
    </location>
</feature>
<dbReference type="AlphaFoldDB" id="A0A167CBZ0"/>
<dbReference type="Gene3D" id="1.10.10.10">
    <property type="entry name" value="Winged helix-like DNA-binding domain superfamily/Winged helix DNA-binding domain"/>
    <property type="match status" value="1"/>
</dbReference>
<sequence length="176" mass="19874">MIILRLSLYLLVKTKMEKYEELLVSIRKVIRAIDLHSKQLNKTSGLTGPQLLIMQEIARVKGVTASQIAKNVNLSAATVTNILDRLESRSLVERVRSSQDKRRVSLFLSQQGKSLLIDAPQPLQEHFIQNFCELEEWEQSLLLSSMQRIATMMDANELDAAPVLEIAPMSQNESGK</sequence>
<dbReference type="PANTHER" id="PTHR33164:SF89">
    <property type="entry name" value="MARR FAMILY REGULATORY PROTEIN"/>
    <property type="match status" value="1"/>
</dbReference>
<keyword evidence="6" id="KW-1185">Reference proteome</keyword>
<evidence type="ECO:0000259" key="4">
    <source>
        <dbReference type="PROSITE" id="PS50995"/>
    </source>
</evidence>
<reference evidence="5 6" key="1">
    <citation type="submission" date="2013-07" db="EMBL/GenBank/DDBJ databases">
        <title>Comparative Genomic and Metabolomic Analysis of Twelve Strains of Pseudoalteromonas luteoviolacea.</title>
        <authorList>
            <person name="Vynne N.G."/>
            <person name="Mansson M."/>
            <person name="Gram L."/>
        </authorList>
    </citation>
    <scope>NUCLEOTIDE SEQUENCE [LARGE SCALE GENOMIC DNA]</scope>
    <source>
        <strain evidence="5 6">DSM 6061</strain>
    </source>
</reference>
<dbReference type="PROSITE" id="PS01117">
    <property type="entry name" value="HTH_MARR_1"/>
    <property type="match status" value="1"/>
</dbReference>
<proteinExistence type="predicted"/>